<dbReference type="SUPFAM" id="SSF51735">
    <property type="entry name" value="NAD(P)-binding Rossmann-fold domains"/>
    <property type="match status" value="1"/>
</dbReference>
<dbReference type="EC" id="1.1.1.133" evidence="2"/>
<reference evidence="4 5" key="1">
    <citation type="submission" date="2019-01" db="EMBL/GenBank/DDBJ databases">
        <authorList>
            <person name="Brito A."/>
        </authorList>
    </citation>
    <scope>NUCLEOTIDE SEQUENCE [LARGE SCALE GENOMIC DNA]</scope>
    <source>
        <strain evidence="4">1</strain>
    </source>
</reference>
<dbReference type="GO" id="GO:0008831">
    <property type="term" value="F:dTDP-4-dehydrorhamnose reductase activity"/>
    <property type="evidence" value="ECO:0007669"/>
    <property type="project" value="UniProtKB-EC"/>
</dbReference>
<dbReference type="CDD" id="cd05254">
    <property type="entry name" value="dTDP_HR_like_SDR_e"/>
    <property type="match status" value="1"/>
</dbReference>
<dbReference type="AlphaFoldDB" id="A0A563VYG7"/>
<gene>
    <name evidence="4" type="primary">rmlD</name>
    <name evidence="4" type="ORF">H1P_460002</name>
</gene>
<dbReference type="RefSeq" id="WP_144866286.1">
    <property type="nucleotide sequence ID" value="NZ_LR213806.1"/>
</dbReference>
<dbReference type="InterPro" id="IPR036291">
    <property type="entry name" value="NAD(P)-bd_dom_sf"/>
</dbReference>
<keyword evidence="2 4" id="KW-0560">Oxidoreductase</keyword>
<evidence type="ECO:0000259" key="3">
    <source>
        <dbReference type="Pfam" id="PF04321"/>
    </source>
</evidence>
<dbReference type="Gene3D" id="3.90.25.10">
    <property type="entry name" value="UDP-galactose 4-epimerase, domain 1"/>
    <property type="match status" value="1"/>
</dbReference>
<dbReference type="OrthoDB" id="9803892at2"/>
<comment type="function">
    <text evidence="2">Catalyzes the reduction of dTDP-6-deoxy-L-lyxo-4-hexulose to yield dTDP-L-rhamnose.</text>
</comment>
<dbReference type="Pfam" id="PF04321">
    <property type="entry name" value="RmlD_sub_bind"/>
    <property type="match status" value="1"/>
</dbReference>
<dbReference type="InterPro" id="IPR029903">
    <property type="entry name" value="RmlD-like-bd"/>
</dbReference>
<comment type="pathway">
    <text evidence="2">Carbohydrate biosynthesis; dTDP-L-rhamnose biosynthesis.</text>
</comment>
<dbReference type="Gene3D" id="3.40.50.720">
    <property type="entry name" value="NAD(P)-binding Rossmann-like Domain"/>
    <property type="match status" value="1"/>
</dbReference>
<accession>A0A563VYG7</accession>
<name>A0A563VYG7_9CYAN</name>
<dbReference type="Proteomes" id="UP000320055">
    <property type="component" value="Unassembled WGS sequence"/>
</dbReference>
<evidence type="ECO:0000313" key="5">
    <source>
        <dbReference type="Proteomes" id="UP000320055"/>
    </source>
</evidence>
<comment type="similarity">
    <text evidence="1 2">Belongs to the dTDP-4-dehydrorhamnose reductase family.</text>
</comment>
<dbReference type="InterPro" id="IPR005913">
    <property type="entry name" value="dTDP_dehydrorham_reduct"/>
</dbReference>
<dbReference type="GO" id="GO:0019305">
    <property type="term" value="P:dTDP-rhamnose biosynthetic process"/>
    <property type="evidence" value="ECO:0007669"/>
    <property type="project" value="UniProtKB-UniPathway"/>
</dbReference>
<dbReference type="NCBIfam" id="TIGR01214">
    <property type="entry name" value="rmlD"/>
    <property type="match status" value="1"/>
</dbReference>
<dbReference type="FunFam" id="3.40.50.720:FF:000159">
    <property type="entry name" value="dTDP-4-dehydrorhamnose reductase"/>
    <property type="match status" value="1"/>
</dbReference>
<proteinExistence type="inferred from homology"/>
<dbReference type="UniPathway" id="UPA00124"/>
<dbReference type="EMBL" id="CAACVJ010000401">
    <property type="protein sequence ID" value="VEP16508.1"/>
    <property type="molecule type" value="Genomic_DNA"/>
</dbReference>
<protein>
    <recommendedName>
        <fullName evidence="2">dTDP-4-dehydrorhamnose reductase</fullName>
        <ecNumber evidence="2">1.1.1.133</ecNumber>
    </recommendedName>
</protein>
<organism evidence="4 5">
    <name type="scientific">Hyella patelloides LEGE 07179</name>
    <dbReference type="NCBI Taxonomy" id="945734"/>
    <lineage>
        <taxon>Bacteria</taxon>
        <taxon>Bacillati</taxon>
        <taxon>Cyanobacteriota</taxon>
        <taxon>Cyanophyceae</taxon>
        <taxon>Pleurocapsales</taxon>
        <taxon>Hyellaceae</taxon>
        <taxon>Hyella</taxon>
    </lineage>
</organism>
<dbReference type="GO" id="GO:0005829">
    <property type="term" value="C:cytosol"/>
    <property type="evidence" value="ECO:0007669"/>
    <property type="project" value="TreeGrafter"/>
</dbReference>
<evidence type="ECO:0000256" key="1">
    <source>
        <dbReference type="ARBA" id="ARBA00010944"/>
    </source>
</evidence>
<dbReference type="PANTHER" id="PTHR10491:SF4">
    <property type="entry name" value="METHIONINE ADENOSYLTRANSFERASE 2 SUBUNIT BETA"/>
    <property type="match status" value="1"/>
</dbReference>
<sequence length="293" mass="32036">MKKILLIGSTGQVGQELLTTLQPLGELVTLTRQQLDLTQSDEIKPAITSIAPDIVVNASAYTAVDKAETDSEMAMAINAVAPKIMAQATQEIAANLVHISTDYVFDGKHHTPYLEEDAVNPLGIYGQSKLLGEQGISQNSDRYIILRTAWVYGSKGHGNFVKTMLRLGASREELKVVADQIGSPTWSYDIADAIANLVNPHNQIASGIYHFTNSGVASWYDFALAIFEEAAQLGFPLKIKTVLPITTAEYPTPAARPHYSVLSKGKYTKAVGVYPPYWQDSLQKMLVELHSMI</sequence>
<keyword evidence="5" id="KW-1185">Reference proteome</keyword>
<evidence type="ECO:0000256" key="2">
    <source>
        <dbReference type="RuleBase" id="RU364082"/>
    </source>
</evidence>
<dbReference type="PANTHER" id="PTHR10491">
    <property type="entry name" value="DTDP-4-DEHYDRORHAMNOSE REDUCTASE"/>
    <property type="match status" value="1"/>
</dbReference>
<keyword evidence="2" id="KW-0521">NADP</keyword>
<feature type="domain" description="RmlD-like substrate binding" evidence="3">
    <location>
        <begin position="3"/>
        <end position="289"/>
    </location>
</feature>
<evidence type="ECO:0000313" key="4">
    <source>
        <dbReference type="EMBL" id="VEP16508.1"/>
    </source>
</evidence>